<feature type="binding site" evidence="6">
    <location>
        <position position="275"/>
    </location>
    <ligand>
        <name>Fe cation</name>
        <dbReference type="ChEBI" id="CHEBI:24875"/>
        <note>catalytic</note>
    </ligand>
</feature>
<proteinExistence type="inferred from homology"/>
<comment type="similarity">
    <text evidence="1">Belongs to the carotenoid oxygenase family.</text>
</comment>
<keyword evidence="4" id="KW-0560">Oxidoreductase</keyword>
<comment type="caution">
    <text evidence="7">The sequence shown here is derived from an EMBL/GenBank/DDBJ whole genome shotgun (WGS) entry which is preliminary data.</text>
</comment>
<dbReference type="PANTHER" id="PTHR10543:SF94">
    <property type="entry name" value="CAROTENOID CLEAVAGE DIOXYGENASE 8 HOMOLOG A, CHLOROPLASTIC"/>
    <property type="match status" value="1"/>
</dbReference>
<dbReference type="Pfam" id="PF03055">
    <property type="entry name" value="RPE65"/>
    <property type="match status" value="1"/>
</dbReference>
<comment type="cofactor">
    <cofactor evidence="6">
        <name>Fe(2+)</name>
        <dbReference type="ChEBI" id="CHEBI:29033"/>
    </cofactor>
    <text evidence="6">Binds 1 Fe(2+) ion per subunit.</text>
</comment>
<keyword evidence="4" id="KW-0223">Dioxygenase</keyword>
<name>A0A8T0S4A5_PANVG</name>
<keyword evidence="8" id="KW-1185">Reference proteome</keyword>
<evidence type="ECO:0000256" key="1">
    <source>
        <dbReference type="ARBA" id="ARBA00006787"/>
    </source>
</evidence>
<organism evidence="7 8">
    <name type="scientific">Panicum virgatum</name>
    <name type="common">Blackwell switchgrass</name>
    <dbReference type="NCBI Taxonomy" id="38727"/>
    <lineage>
        <taxon>Eukaryota</taxon>
        <taxon>Viridiplantae</taxon>
        <taxon>Streptophyta</taxon>
        <taxon>Embryophyta</taxon>
        <taxon>Tracheophyta</taxon>
        <taxon>Spermatophyta</taxon>
        <taxon>Magnoliopsida</taxon>
        <taxon>Liliopsida</taxon>
        <taxon>Poales</taxon>
        <taxon>Poaceae</taxon>
        <taxon>PACMAD clade</taxon>
        <taxon>Panicoideae</taxon>
        <taxon>Panicodae</taxon>
        <taxon>Paniceae</taxon>
        <taxon>Panicinae</taxon>
        <taxon>Panicum</taxon>
        <taxon>Panicum sect. Hiantes</taxon>
    </lineage>
</organism>
<evidence type="ECO:0000256" key="5">
    <source>
        <dbReference type="ARBA" id="ARBA00023004"/>
    </source>
</evidence>
<dbReference type="EMBL" id="CM029046">
    <property type="protein sequence ID" value="KAG2591596.1"/>
    <property type="molecule type" value="Genomic_DNA"/>
</dbReference>
<evidence type="ECO:0000313" key="8">
    <source>
        <dbReference type="Proteomes" id="UP000823388"/>
    </source>
</evidence>
<dbReference type="GO" id="GO:0010436">
    <property type="term" value="F:carotenoid dioxygenase activity"/>
    <property type="evidence" value="ECO:0007669"/>
    <property type="project" value="TreeGrafter"/>
</dbReference>
<dbReference type="InterPro" id="IPR004294">
    <property type="entry name" value="Carotenoid_Oase"/>
</dbReference>
<reference evidence="7" key="1">
    <citation type="submission" date="2020-05" db="EMBL/GenBank/DDBJ databases">
        <title>WGS assembly of Panicum virgatum.</title>
        <authorList>
            <person name="Lovell J.T."/>
            <person name="Jenkins J."/>
            <person name="Shu S."/>
            <person name="Juenger T.E."/>
            <person name="Schmutz J."/>
        </authorList>
    </citation>
    <scope>NUCLEOTIDE SEQUENCE</scope>
    <source>
        <strain evidence="7">AP13</strain>
    </source>
</reference>
<protein>
    <submittedName>
        <fullName evidence="7">Uncharacterized protein</fullName>
    </submittedName>
</protein>
<dbReference type="PANTHER" id="PTHR10543">
    <property type="entry name" value="BETA-CAROTENE DIOXYGENASE"/>
    <property type="match status" value="1"/>
</dbReference>
<evidence type="ECO:0000256" key="2">
    <source>
        <dbReference type="ARBA" id="ARBA00022723"/>
    </source>
</evidence>
<dbReference type="Proteomes" id="UP000823388">
    <property type="component" value="Chromosome 5N"/>
</dbReference>
<feature type="binding site" evidence="6">
    <location>
        <position position="467"/>
    </location>
    <ligand>
        <name>Fe cation</name>
        <dbReference type="ChEBI" id="CHEBI:24875"/>
        <note>catalytic</note>
    </ligand>
</feature>
<dbReference type="AlphaFoldDB" id="A0A8T0S4A5"/>
<evidence type="ECO:0000313" key="7">
    <source>
        <dbReference type="EMBL" id="KAG2591596.1"/>
    </source>
</evidence>
<keyword evidence="5 6" id="KW-0408">Iron</keyword>
<dbReference type="GO" id="GO:0016121">
    <property type="term" value="P:carotene catabolic process"/>
    <property type="evidence" value="ECO:0007669"/>
    <property type="project" value="TreeGrafter"/>
</dbReference>
<keyword evidence="3" id="KW-0809">Transit peptide</keyword>
<feature type="binding site" evidence="6">
    <location>
        <position position="158"/>
    </location>
    <ligand>
        <name>Fe cation</name>
        <dbReference type="ChEBI" id="CHEBI:24875"/>
        <note>catalytic</note>
    </ligand>
</feature>
<dbReference type="GO" id="GO:0009507">
    <property type="term" value="C:chloroplast"/>
    <property type="evidence" value="ECO:0007669"/>
    <property type="project" value="TreeGrafter"/>
</dbReference>
<evidence type="ECO:0000256" key="4">
    <source>
        <dbReference type="ARBA" id="ARBA00022964"/>
    </source>
</evidence>
<evidence type="ECO:0000256" key="6">
    <source>
        <dbReference type="PIRSR" id="PIRSR604294-1"/>
    </source>
</evidence>
<keyword evidence="2 6" id="KW-0479">Metal-binding</keyword>
<dbReference type="GO" id="GO:0046872">
    <property type="term" value="F:metal ion binding"/>
    <property type="evidence" value="ECO:0007669"/>
    <property type="project" value="UniProtKB-KW"/>
</dbReference>
<gene>
    <name evidence="7" type="ORF">PVAP13_5NG493600</name>
</gene>
<accession>A0A8T0S4A5</accession>
<feature type="binding site" evidence="6">
    <location>
        <position position="208"/>
    </location>
    <ligand>
        <name>Fe cation</name>
        <dbReference type="ChEBI" id="CHEBI:24875"/>
        <note>catalytic</note>
    </ligand>
</feature>
<sequence length="475" mass="51529">MCVPSCNVTLLQNGTYLRNGPGVWEVGDGSALGHLFDGYATLVRVSFRRGRAAGAHRQLESDAYRAAKERGRPLLREFAHCPTKPASLVDRARGVVGLVTGRALSDNANVAVLPLGDGRVMCLTETTRSSALIDPCTLATIGKFRYADALGGVIQAGHPVVTGSEFWTLLPDLVRPGHRLVRMAAGSSERNVVGRVDCRGGPTPRWLHSFAVTENYVVVLEMPLRYSISSMLKSELAQFYLFDWLPASGSYMHVVRKSTGKTVASVEVPPFMALHFINAYEEEGEDGQAAAVIADCCEYYADPAVLDALALHRLRSPRNSDAFPDGRVGRFRIPLDGSPFGELEAALDPDEHGRGMDMCSINPAYLGKEYRYAYGCSARWPCNFLNALAKIDLVKKTAKNWHDEDGAAAPSEPLFVARPGATREDDGVVISVVSDVHGGGYVLVLNGKTFGEVARVRLPYGLPYGFHGCWIAGKI</sequence>
<evidence type="ECO:0000256" key="3">
    <source>
        <dbReference type="ARBA" id="ARBA00022946"/>
    </source>
</evidence>